<keyword evidence="1" id="KW-0472">Membrane</keyword>
<evidence type="ECO:0000256" key="1">
    <source>
        <dbReference type="SAM" id="Phobius"/>
    </source>
</evidence>
<feature type="transmembrane region" description="Helical" evidence="1">
    <location>
        <begin position="74"/>
        <end position="93"/>
    </location>
</feature>
<comment type="caution">
    <text evidence="3">The sequence shown here is derived from an EMBL/GenBank/DDBJ whole genome shotgun (WGS) entry which is preliminary data.</text>
</comment>
<protein>
    <submittedName>
        <fullName evidence="3">Lipid-A-disaccharide synthase-like uncharacterized protein</fullName>
    </submittedName>
</protein>
<name>A0A839ZC75_9HYPH</name>
<feature type="transmembrane region" description="Helical" evidence="1">
    <location>
        <begin position="46"/>
        <end position="68"/>
    </location>
</feature>
<dbReference type="GO" id="GO:0009245">
    <property type="term" value="P:lipid A biosynthetic process"/>
    <property type="evidence" value="ECO:0007669"/>
    <property type="project" value="InterPro"/>
</dbReference>
<evidence type="ECO:0000313" key="4">
    <source>
        <dbReference type="Proteomes" id="UP000533469"/>
    </source>
</evidence>
<evidence type="ECO:0000259" key="2">
    <source>
        <dbReference type="SMART" id="SM01259"/>
    </source>
</evidence>
<dbReference type="GO" id="GO:0008915">
    <property type="term" value="F:lipid-A-disaccharide synthase activity"/>
    <property type="evidence" value="ECO:0007669"/>
    <property type="project" value="InterPro"/>
</dbReference>
<dbReference type="SMART" id="SM01259">
    <property type="entry name" value="LAB_N"/>
    <property type="match status" value="1"/>
</dbReference>
<dbReference type="AlphaFoldDB" id="A0A839ZC75"/>
<evidence type="ECO:0000313" key="3">
    <source>
        <dbReference type="EMBL" id="MBB3772381.1"/>
    </source>
</evidence>
<gene>
    <name evidence="3" type="ORF">FHS55_002993</name>
</gene>
<dbReference type="InterPro" id="IPR011499">
    <property type="entry name" value="Lipid_A_biosynth_N"/>
</dbReference>
<feature type="domain" description="Lipid A biosynthesis N-terminal" evidence="2">
    <location>
        <begin position="20"/>
        <end position="91"/>
    </location>
</feature>
<organism evidence="3 4">
    <name type="scientific">Ancylobacter tetraedralis</name>
    <dbReference type="NCBI Taxonomy" id="217068"/>
    <lineage>
        <taxon>Bacteria</taxon>
        <taxon>Pseudomonadati</taxon>
        <taxon>Pseudomonadota</taxon>
        <taxon>Alphaproteobacteria</taxon>
        <taxon>Hyphomicrobiales</taxon>
        <taxon>Xanthobacteraceae</taxon>
        <taxon>Ancylobacter</taxon>
    </lineage>
</organism>
<feature type="transmembrane region" description="Helical" evidence="1">
    <location>
        <begin position="12"/>
        <end position="34"/>
    </location>
</feature>
<keyword evidence="4" id="KW-1185">Reference proteome</keyword>
<dbReference type="EMBL" id="JACICD010000005">
    <property type="protein sequence ID" value="MBB3772381.1"/>
    <property type="molecule type" value="Genomic_DNA"/>
</dbReference>
<proteinExistence type="predicted"/>
<dbReference type="Pfam" id="PF07578">
    <property type="entry name" value="LAB_N"/>
    <property type="match status" value="1"/>
</dbReference>
<accession>A0A839ZC75</accession>
<sequence>MTLVQSAMGGIALLNPWVVIGFVGQGLFTARFLTQWIASERVGRSVVPTVFWTFSICGGVTLLAYALYRQDPVFIVGQAAGLLIYARNIYFILRERTAARNAAAPVAEAPDNLL</sequence>
<keyword evidence="1" id="KW-0812">Transmembrane</keyword>
<keyword evidence="1" id="KW-1133">Transmembrane helix</keyword>
<dbReference type="GO" id="GO:0016020">
    <property type="term" value="C:membrane"/>
    <property type="evidence" value="ECO:0007669"/>
    <property type="project" value="GOC"/>
</dbReference>
<dbReference type="Proteomes" id="UP000533469">
    <property type="component" value="Unassembled WGS sequence"/>
</dbReference>
<reference evidence="3 4" key="1">
    <citation type="submission" date="2020-08" db="EMBL/GenBank/DDBJ databases">
        <title>Genomic Encyclopedia of Type Strains, Phase IV (KMG-IV): sequencing the most valuable type-strain genomes for metagenomic binning, comparative biology and taxonomic classification.</title>
        <authorList>
            <person name="Goeker M."/>
        </authorList>
    </citation>
    <scope>NUCLEOTIDE SEQUENCE [LARGE SCALE GENOMIC DNA]</scope>
    <source>
        <strain evidence="3 4">DSM 5895</strain>
    </source>
</reference>